<reference evidence="2" key="2">
    <citation type="submission" date="2025-09" db="UniProtKB">
        <authorList>
            <consortium name="Ensembl"/>
        </authorList>
    </citation>
    <scope>IDENTIFICATION</scope>
</reference>
<accession>A0A8C6GDI6</accession>
<keyword evidence="3" id="KW-1185">Reference proteome</keyword>
<sequence>MPKRKKQDQPPPLPQQQQQQHLALSERDEPGDEEDERPMGQPSVNYSPEGRRGEKNYDGPTVKDHPAFWALPPWLTGSLVIPSQNVNISS</sequence>
<evidence type="ECO:0000313" key="3">
    <source>
        <dbReference type="Proteomes" id="UP000694415"/>
    </source>
</evidence>
<name>A0A8C6GDI6_MUSSI</name>
<organism evidence="2 3">
    <name type="scientific">Mus spicilegus</name>
    <name type="common">Mound-building mouse</name>
    <dbReference type="NCBI Taxonomy" id="10103"/>
    <lineage>
        <taxon>Eukaryota</taxon>
        <taxon>Metazoa</taxon>
        <taxon>Chordata</taxon>
        <taxon>Craniata</taxon>
        <taxon>Vertebrata</taxon>
        <taxon>Euteleostomi</taxon>
        <taxon>Mammalia</taxon>
        <taxon>Eutheria</taxon>
        <taxon>Euarchontoglires</taxon>
        <taxon>Glires</taxon>
        <taxon>Rodentia</taxon>
        <taxon>Myomorpha</taxon>
        <taxon>Muroidea</taxon>
        <taxon>Muridae</taxon>
        <taxon>Murinae</taxon>
        <taxon>Mus</taxon>
        <taxon>Mus</taxon>
    </lineage>
</organism>
<feature type="region of interest" description="Disordered" evidence="1">
    <location>
        <begin position="1"/>
        <end position="68"/>
    </location>
</feature>
<feature type="compositionally biased region" description="Basic and acidic residues" evidence="1">
    <location>
        <begin position="49"/>
        <end position="66"/>
    </location>
</feature>
<dbReference type="GeneTree" id="ENSGT01140000286846"/>
<protein>
    <recommendedName>
        <fullName evidence="4">Proline-rich protein 3</fullName>
    </recommendedName>
</protein>
<dbReference type="AlphaFoldDB" id="A0A8C6GDI6"/>
<proteinExistence type="predicted"/>
<evidence type="ECO:0008006" key="4">
    <source>
        <dbReference type="Google" id="ProtNLM"/>
    </source>
</evidence>
<dbReference type="Proteomes" id="UP000694415">
    <property type="component" value="Unplaced"/>
</dbReference>
<evidence type="ECO:0000256" key="1">
    <source>
        <dbReference type="SAM" id="MobiDB-lite"/>
    </source>
</evidence>
<reference evidence="2" key="1">
    <citation type="submission" date="2025-08" db="UniProtKB">
        <authorList>
            <consortium name="Ensembl"/>
        </authorList>
    </citation>
    <scope>IDENTIFICATION</scope>
</reference>
<dbReference type="Ensembl" id="ENSMSIT00000005771.1">
    <property type="protein sequence ID" value="ENSMSIP00000004554.1"/>
    <property type="gene ID" value="ENSMSIG00000004157.1"/>
</dbReference>
<evidence type="ECO:0000313" key="2">
    <source>
        <dbReference type="Ensembl" id="ENSMSIP00000004554.1"/>
    </source>
</evidence>